<keyword evidence="3" id="KW-1185">Reference proteome</keyword>
<sequence>MPDSSVSSVRLFSPENDVTSPLTRATPLIVMWPGFGMGARYYDPMGKELARRGFNVATGELRGQGTSTARASREKSWGYHHVASEDYPATVRAAKKAFNLPEAYPTVFLCHSMGGQIGALFMARDDANVLNVKGLMGVGAGTPYHGGFQGKQYWRLRIGSQLMKAVIKLKGYQPEGVLDFSGYGRQAKDHVLEWIRYSQTNHLRELAGEDCDYEAAKAQITKPVLLTRCINDEDCPIPSCNNLAMSLPKADVEVEQLSEPLGHNRWAREPEVIANRLERFIREKIR</sequence>
<dbReference type="RefSeq" id="WP_185770808.1">
    <property type="nucleotide sequence ID" value="NZ_CP046883.1"/>
</dbReference>
<keyword evidence="2" id="KW-0378">Hydrolase</keyword>
<dbReference type="Proteomes" id="UP000515275">
    <property type="component" value="Chromosome"/>
</dbReference>
<proteinExistence type="predicted"/>
<feature type="domain" description="Serine aminopeptidase S33" evidence="1">
    <location>
        <begin position="27"/>
        <end position="253"/>
    </location>
</feature>
<dbReference type="InterPro" id="IPR022742">
    <property type="entry name" value="Hydrolase_4"/>
</dbReference>
<dbReference type="Pfam" id="PF12146">
    <property type="entry name" value="Hydrolase_4"/>
    <property type="match status" value="1"/>
</dbReference>
<dbReference type="InterPro" id="IPR017208">
    <property type="entry name" value="UCP037442_abhydr"/>
</dbReference>
<dbReference type="KEGG" id="cans:GP473_00035"/>
<dbReference type="GO" id="GO:0016787">
    <property type="term" value="F:hydrolase activity"/>
    <property type="evidence" value="ECO:0007669"/>
    <property type="project" value="UniProtKB-KW"/>
</dbReference>
<organism evidence="2 3">
    <name type="scientific">Corynebacterium anserum</name>
    <dbReference type="NCBI Taxonomy" id="2684406"/>
    <lineage>
        <taxon>Bacteria</taxon>
        <taxon>Bacillati</taxon>
        <taxon>Actinomycetota</taxon>
        <taxon>Actinomycetes</taxon>
        <taxon>Mycobacteriales</taxon>
        <taxon>Corynebacteriaceae</taxon>
        <taxon>Corynebacterium</taxon>
    </lineage>
</organism>
<dbReference type="EMBL" id="CP046883">
    <property type="protein sequence ID" value="QNH96816.1"/>
    <property type="molecule type" value="Genomic_DNA"/>
</dbReference>
<dbReference type="SUPFAM" id="SSF53474">
    <property type="entry name" value="alpha/beta-Hydrolases"/>
    <property type="match status" value="1"/>
</dbReference>
<evidence type="ECO:0000259" key="1">
    <source>
        <dbReference type="Pfam" id="PF12146"/>
    </source>
</evidence>
<evidence type="ECO:0000313" key="2">
    <source>
        <dbReference type="EMBL" id="QNH96816.1"/>
    </source>
</evidence>
<dbReference type="InterPro" id="IPR029058">
    <property type="entry name" value="AB_hydrolase_fold"/>
</dbReference>
<reference evidence="2 3" key="1">
    <citation type="submission" date="2019-12" db="EMBL/GenBank/DDBJ databases">
        <title>Corynebacterium sp. nov., isolated from feces of the Anser Albifrons in China.</title>
        <authorList>
            <person name="Liu Q."/>
        </authorList>
    </citation>
    <scope>NUCLEOTIDE SEQUENCE [LARGE SCALE GENOMIC DNA]</scope>
    <source>
        <strain evidence="2 3">23H37-10</strain>
    </source>
</reference>
<dbReference type="PIRSF" id="PIRSF037442">
    <property type="entry name" value="UCP037442_abhydr"/>
    <property type="match status" value="1"/>
</dbReference>
<accession>A0A7G7YQP6</accession>
<gene>
    <name evidence="2" type="ORF">GP473_00035</name>
</gene>
<dbReference type="AlphaFoldDB" id="A0A7G7YQP6"/>
<dbReference type="Gene3D" id="3.40.50.1820">
    <property type="entry name" value="alpha/beta hydrolase"/>
    <property type="match status" value="1"/>
</dbReference>
<name>A0A7G7YQP6_9CORY</name>
<protein>
    <submittedName>
        <fullName evidence="2">Alpha/beta fold hydrolase</fullName>
    </submittedName>
</protein>
<evidence type="ECO:0000313" key="3">
    <source>
        <dbReference type="Proteomes" id="UP000515275"/>
    </source>
</evidence>